<gene>
    <name evidence="1" type="ORF">F2Q68_00035217</name>
</gene>
<proteinExistence type="predicted"/>
<dbReference type="AlphaFoldDB" id="A0A8S9H4R6"/>
<dbReference type="EMBL" id="QGKW02001988">
    <property type="protein sequence ID" value="KAF2553535.1"/>
    <property type="molecule type" value="Genomic_DNA"/>
</dbReference>
<dbReference type="Proteomes" id="UP000712281">
    <property type="component" value="Unassembled WGS sequence"/>
</dbReference>
<evidence type="ECO:0000313" key="2">
    <source>
        <dbReference type="Proteomes" id="UP000712281"/>
    </source>
</evidence>
<protein>
    <submittedName>
        <fullName evidence="1">Uncharacterized protein</fullName>
    </submittedName>
</protein>
<sequence>MEEPRFAIWSEFEFYIVRVLNLWGGGFRRLGAKWGSGVVALTRQTLTASSSLFFLVCVENLPGGAVVLQREQSVDCSSGHYEATERDRRSVAMLRPNVARARSLRSDRAGRVLGRYVAIELGSSSVAT</sequence>
<comment type="caution">
    <text evidence="1">The sequence shown here is derived from an EMBL/GenBank/DDBJ whole genome shotgun (WGS) entry which is preliminary data.</text>
</comment>
<evidence type="ECO:0000313" key="1">
    <source>
        <dbReference type="EMBL" id="KAF2553535.1"/>
    </source>
</evidence>
<reference evidence="1" key="1">
    <citation type="submission" date="2019-12" db="EMBL/GenBank/DDBJ databases">
        <title>Genome sequencing and annotation of Brassica cretica.</title>
        <authorList>
            <person name="Studholme D.J."/>
            <person name="Sarris P.F."/>
        </authorList>
    </citation>
    <scope>NUCLEOTIDE SEQUENCE</scope>
    <source>
        <strain evidence="1">PFS-001/15</strain>
        <tissue evidence="1">Leaf</tissue>
    </source>
</reference>
<organism evidence="1 2">
    <name type="scientific">Brassica cretica</name>
    <name type="common">Mustard</name>
    <dbReference type="NCBI Taxonomy" id="69181"/>
    <lineage>
        <taxon>Eukaryota</taxon>
        <taxon>Viridiplantae</taxon>
        <taxon>Streptophyta</taxon>
        <taxon>Embryophyta</taxon>
        <taxon>Tracheophyta</taxon>
        <taxon>Spermatophyta</taxon>
        <taxon>Magnoliopsida</taxon>
        <taxon>eudicotyledons</taxon>
        <taxon>Gunneridae</taxon>
        <taxon>Pentapetalae</taxon>
        <taxon>rosids</taxon>
        <taxon>malvids</taxon>
        <taxon>Brassicales</taxon>
        <taxon>Brassicaceae</taxon>
        <taxon>Brassiceae</taxon>
        <taxon>Brassica</taxon>
    </lineage>
</organism>
<name>A0A8S9H4R6_BRACR</name>
<accession>A0A8S9H4R6</accession>